<proteinExistence type="predicted"/>
<gene>
    <name evidence="1" type="ORF">M9H77_29569</name>
</gene>
<sequence length="132" mass="14980">MIEQIKPIEATSSSHEVPISNIPVDNKCGPSVPRDLGKDLRVEDGIMRYHARKTSNGKGIKQYMSIIRENEKAFACFLSESAHGGVLGECETSHWFLFAVDLVKQNIVLLDSMRNERKLPRKKELMNEIVRL</sequence>
<evidence type="ECO:0000313" key="2">
    <source>
        <dbReference type="Proteomes" id="UP001060085"/>
    </source>
</evidence>
<organism evidence="1 2">
    <name type="scientific">Catharanthus roseus</name>
    <name type="common">Madagascar periwinkle</name>
    <name type="synonym">Vinca rosea</name>
    <dbReference type="NCBI Taxonomy" id="4058"/>
    <lineage>
        <taxon>Eukaryota</taxon>
        <taxon>Viridiplantae</taxon>
        <taxon>Streptophyta</taxon>
        <taxon>Embryophyta</taxon>
        <taxon>Tracheophyta</taxon>
        <taxon>Spermatophyta</taxon>
        <taxon>Magnoliopsida</taxon>
        <taxon>eudicotyledons</taxon>
        <taxon>Gunneridae</taxon>
        <taxon>Pentapetalae</taxon>
        <taxon>asterids</taxon>
        <taxon>lamiids</taxon>
        <taxon>Gentianales</taxon>
        <taxon>Apocynaceae</taxon>
        <taxon>Rauvolfioideae</taxon>
        <taxon>Vinceae</taxon>
        <taxon>Catharanthinae</taxon>
        <taxon>Catharanthus</taxon>
    </lineage>
</organism>
<reference evidence="2" key="1">
    <citation type="journal article" date="2023" name="Nat. Plants">
        <title>Single-cell RNA sequencing provides a high-resolution roadmap for understanding the multicellular compartmentation of specialized metabolism.</title>
        <authorList>
            <person name="Sun S."/>
            <person name="Shen X."/>
            <person name="Li Y."/>
            <person name="Li Y."/>
            <person name="Wang S."/>
            <person name="Li R."/>
            <person name="Zhang H."/>
            <person name="Shen G."/>
            <person name="Guo B."/>
            <person name="Wei J."/>
            <person name="Xu J."/>
            <person name="St-Pierre B."/>
            <person name="Chen S."/>
            <person name="Sun C."/>
        </authorList>
    </citation>
    <scope>NUCLEOTIDE SEQUENCE [LARGE SCALE GENOMIC DNA]</scope>
</reference>
<name>A0ACB9ZXE2_CATRO</name>
<keyword evidence="2" id="KW-1185">Reference proteome</keyword>
<dbReference type="EMBL" id="CM044707">
    <property type="protein sequence ID" value="KAI5652382.1"/>
    <property type="molecule type" value="Genomic_DNA"/>
</dbReference>
<dbReference type="Proteomes" id="UP001060085">
    <property type="component" value="Linkage Group LG07"/>
</dbReference>
<evidence type="ECO:0000313" key="1">
    <source>
        <dbReference type="EMBL" id="KAI5652382.1"/>
    </source>
</evidence>
<accession>A0ACB9ZXE2</accession>
<comment type="caution">
    <text evidence="1">The sequence shown here is derived from an EMBL/GenBank/DDBJ whole genome shotgun (WGS) entry which is preliminary data.</text>
</comment>
<protein>
    <submittedName>
        <fullName evidence="1">Uncharacterized protein</fullName>
    </submittedName>
</protein>